<evidence type="ECO:0000256" key="1">
    <source>
        <dbReference type="SAM" id="MobiDB-lite"/>
    </source>
</evidence>
<name>A0A6C0K8E3_9ZZZZ</name>
<organism evidence="2">
    <name type="scientific">viral metagenome</name>
    <dbReference type="NCBI Taxonomy" id="1070528"/>
    <lineage>
        <taxon>unclassified sequences</taxon>
        <taxon>metagenomes</taxon>
        <taxon>organismal metagenomes</taxon>
    </lineage>
</organism>
<feature type="region of interest" description="Disordered" evidence="1">
    <location>
        <begin position="54"/>
        <end position="74"/>
    </location>
</feature>
<dbReference type="AlphaFoldDB" id="A0A6C0K8E3"/>
<reference evidence="2" key="1">
    <citation type="journal article" date="2020" name="Nature">
        <title>Giant virus diversity and host interactions through global metagenomics.</title>
        <authorList>
            <person name="Schulz F."/>
            <person name="Roux S."/>
            <person name="Paez-Espino D."/>
            <person name="Jungbluth S."/>
            <person name="Walsh D.A."/>
            <person name="Denef V.J."/>
            <person name="McMahon K.D."/>
            <person name="Konstantinidis K.T."/>
            <person name="Eloe-Fadrosh E.A."/>
            <person name="Kyrpides N.C."/>
            <person name="Woyke T."/>
        </authorList>
    </citation>
    <scope>NUCLEOTIDE SEQUENCE</scope>
    <source>
        <strain evidence="2">GVMAG-S-1102113-118</strain>
    </source>
</reference>
<accession>A0A6C0K8E3</accession>
<sequence>MFLPPAAHQQYLKDLAMTKVVIDTLRVDPSWSTWGSRAQMARHETKCMLYALSPPKFGPGPPDPVPRDFKRIKT</sequence>
<proteinExistence type="predicted"/>
<protein>
    <submittedName>
        <fullName evidence="2">Uncharacterized protein</fullName>
    </submittedName>
</protein>
<evidence type="ECO:0000313" key="2">
    <source>
        <dbReference type="EMBL" id="QHU14302.1"/>
    </source>
</evidence>
<feature type="compositionally biased region" description="Basic and acidic residues" evidence="1">
    <location>
        <begin position="65"/>
        <end position="74"/>
    </location>
</feature>
<dbReference type="EMBL" id="MN740839">
    <property type="protein sequence ID" value="QHU14302.1"/>
    <property type="molecule type" value="Genomic_DNA"/>
</dbReference>